<dbReference type="RefSeq" id="WP_088823570.1">
    <property type="nucleotide sequence ID" value="NZ_FZLN01000002.1"/>
</dbReference>
<dbReference type="AlphaFoldDB" id="A0A217EGB7"/>
<feature type="transmembrane region" description="Helical" evidence="1">
    <location>
        <begin position="72"/>
        <end position="89"/>
    </location>
</feature>
<sequence>MMDLFVGLKIAHGVAMTLLLIILITQTVILYRGKEDVSTLASRKKIVIVQHSTFFLLILTGTFLLYLKGFNVQHWFYAKAVLFLVIISASTKAFKKGDGSILPVQRKGGIVIAWVAFFSIIGLVITKPAFF</sequence>
<feature type="transmembrane region" description="Helical" evidence="1">
    <location>
        <begin position="46"/>
        <end position="66"/>
    </location>
</feature>
<organism evidence="2 3">
    <name type="scientific">Acinetobacter apis</name>
    <dbReference type="NCBI Taxonomy" id="1229165"/>
    <lineage>
        <taxon>Bacteria</taxon>
        <taxon>Pseudomonadati</taxon>
        <taxon>Pseudomonadota</taxon>
        <taxon>Gammaproteobacteria</taxon>
        <taxon>Moraxellales</taxon>
        <taxon>Moraxellaceae</taxon>
        <taxon>Acinetobacter</taxon>
    </lineage>
</organism>
<evidence type="ECO:0000313" key="2">
    <source>
        <dbReference type="EMBL" id="SNQ29525.1"/>
    </source>
</evidence>
<dbReference type="Pfam" id="PF04247">
    <property type="entry name" value="SirB"/>
    <property type="match status" value="1"/>
</dbReference>
<protein>
    <submittedName>
        <fullName evidence="2">Invasion gene expression up-regulator, SirB</fullName>
    </submittedName>
</protein>
<gene>
    <name evidence="2" type="ORF">SAMN05444584_1480</name>
</gene>
<dbReference type="EMBL" id="FZLN01000002">
    <property type="protein sequence ID" value="SNQ29525.1"/>
    <property type="molecule type" value="Genomic_DNA"/>
</dbReference>
<keyword evidence="1" id="KW-0472">Membrane</keyword>
<dbReference type="Proteomes" id="UP000243463">
    <property type="component" value="Unassembled WGS sequence"/>
</dbReference>
<feature type="transmembrane region" description="Helical" evidence="1">
    <location>
        <begin position="6"/>
        <end position="25"/>
    </location>
</feature>
<accession>A0A217EGB7</accession>
<dbReference type="OrthoDB" id="6713299at2"/>
<dbReference type="InterPro" id="IPR007360">
    <property type="entry name" value="SirB"/>
</dbReference>
<reference evidence="3" key="1">
    <citation type="submission" date="2017-06" db="EMBL/GenBank/DDBJ databases">
        <authorList>
            <person name="Varghese N."/>
            <person name="Submissions S."/>
        </authorList>
    </citation>
    <scope>NUCLEOTIDE SEQUENCE [LARGE SCALE GENOMIC DNA]</scope>
    <source>
        <strain evidence="3">ANC 5114</strain>
    </source>
</reference>
<keyword evidence="1" id="KW-0812">Transmembrane</keyword>
<keyword evidence="1" id="KW-1133">Transmembrane helix</keyword>
<evidence type="ECO:0000256" key="1">
    <source>
        <dbReference type="SAM" id="Phobius"/>
    </source>
</evidence>
<evidence type="ECO:0000313" key="3">
    <source>
        <dbReference type="Proteomes" id="UP000243463"/>
    </source>
</evidence>
<name>A0A217EGB7_9GAMM</name>
<proteinExistence type="predicted"/>
<keyword evidence="3" id="KW-1185">Reference proteome</keyword>
<feature type="transmembrane region" description="Helical" evidence="1">
    <location>
        <begin position="110"/>
        <end position="130"/>
    </location>
</feature>